<dbReference type="PANTHER" id="PTHR38436:SF1">
    <property type="entry name" value="ESTER CYCLASE"/>
    <property type="match status" value="1"/>
</dbReference>
<dbReference type="InterPro" id="IPR032710">
    <property type="entry name" value="NTF2-like_dom_sf"/>
</dbReference>
<dbReference type="PANTHER" id="PTHR38436">
    <property type="entry name" value="POLYKETIDE CYCLASE SNOAL-LIKE DOMAIN"/>
    <property type="match status" value="1"/>
</dbReference>
<dbReference type="SUPFAM" id="SSF54427">
    <property type="entry name" value="NTF2-like"/>
    <property type="match status" value="2"/>
</dbReference>
<name>A0AAN0VJF2_9RHOB</name>
<gene>
    <name evidence="1" type="ORF">RCA23_c26790</name>
</gene>
<dbReference type="EMBL" id="CP003984">
    <property type="protein sequence ID" value="AII88195.1"/>
    <property type="molecule type" value="Genomic_DNA"/>
</dbReference>
<dbReference type="KEGG" id="ptp:RCA23_c26790"/>
<evidence type="ECO:0008006" key="3">
    <source>
        <dbReference type="Google" id="ProtNLM"/>
    </source>
</evidence>
<dbReference type="GO" id="GO:0030638">
    <property type="term" value="P:polyketide metabolic process"/>
    <property type="evidence" value="ECO:0007669"/>
    <property type="project" value="InterPro"/>
</dbReference>
<evidence type="ECO:0000313" key="2">
    <source>
        <dbReference type="Proteomes" id="UP000028680"/>
    </source>
</evidence>
<dbReference type="InterPro" id="IPR009959">
    <property type="entry name" value="Cyclase_SnoaL-like"/>
</dbReference>
<dbReference type="Gene3D" id="3.10.450.50">
    <property type="match status" value="2"/>
</dbReference>
<reference evidence="1 2" key="1">
    <citation type="journal article" date="2014" name="ISME J.">
        <title>Adaptation of an abundant Roseobacter RCA organism to pelagic systems revealed by genomic and transcriptomic analyses.</title>
        <authorList>
            <person name="Voget S."/>
            <person name="Wemheuer B."/>
            <person name="Brinkhoff T."/>
            <person name="Vollmers J."/>
            <person name="Dietrich S."/>
            <person name="Giebel H.A."/>
            <person name="Beardsley C."/>
            <person name="Sardemann C."/>
            <person name="Bakenhus I."/>
            <person name="Billerbeck S."/>
            <person name="Daniel R."/>
            <person name="Simon M."/>
        </authorList>
    </citation>
    <scope>NUCLEOTIDE SEQUENCE [LARGE SCALE GENOMIC DNA]</scope>
    <source>
        <strain evidence="1 2">RCA23</strain>
    </source>
</reference>
<accession>A0AAN0VJF2</accession>
<evidence type="ECO:0000313" key="1">
    <source>
        <dbReference type="EMBL" id="AII88195.1"/>
    </source>
</evidence>
<sequence length="354" mass="39803">MYAPADARRQSGASSIHQANKLQYKSYCDKLRLDAANLAGDASKTFFSADAQINISAPFDLLSGSAGMIDTFFQPLLTAMPDLYRRTDLLFAGHAKGGDWVTGHGHYVGSFQKDWMGIPATGQVIFLRYGEFHRMEDGRAIESYIFVDLIDLLRQIGRWPLTVASVGEEFFIPGPITGDGLIMDLQDASESEKSVNMVFDMLKQLYTEDEAWRPYWHQNMMWYGPAGYGSYIGLEGFARFQMPYESVFDPRRKGEAMMTCPVGSDLDLAVKGHFTRFGDGNYVASGGWPSHGGHLAKDWLGVKAEGQMFTARVADWWRREGDLLVENWVFVDLIDMLRQLDYDVFDAADVKLVL</sequence>
<dbReference type="Proteomes" id="UP000028680">
    <property type="component" value="Chromosome"/>
</dbReference>
<keyword evidence="2" id="KW-1185">Reference proteome</keyword>
<dbReference type="Pfam" id="PF07366">
    <property type="entry name" value="SnoaL"/>
    <property type="match status" value="1"/>
</dbReference>
<protein>
    <recommendedName>
        <fullName evidence="3">Polyketide cyclase</fullName>
    </recommendedName>
</protein>
<organism evidence="1 2">
    <name type="scientific">Planktomarina temperata RCA23</name>
    <dbReference type="NCBI Taxonomy" id="666509"/>
    <lineage>
        <taxon>Bacteria</taxon>
        <taxon>Pseudomonadati</taxon>
        <taxon>Pseudomonadota</taxon>
        <taxon>Alphaproteobacteria</taxon>
        <taxon>Rhodobacterales</taxon>
        <taxon>Paracoccaceae</taxon>
        <taxon>Planktomarina</taxon>
    </lineage>
</organism>
<dbReference type="AlphaFoldDB" id="A0AAN0VJF2"/>
<proteinExistence type="predicted"/>